<dbReference type="Proteomes" id="UP000287651">
    <property type="component" value="Unassembled WGS sequence"/>
</dbReference>
<evidence type="ECO:0000313" key="1">
    <source>
        <dbReference type="EMBL" id="RRT74785.1"/>
    </source>
</evidence>
<proteinExistence type="predicted"/>
<organism evidence="1 2">
    <name type="scientific">Ensete ventricosum</name>
    <name type="common">Abyssinian banana</name>
    <name type="synonym">Musa ensete</name>
    <dbReference type="NCBI Taxonomy" id="4639"/>
    <lineage>
        <taxon>Eukaryota</taxon>
        <taxon>Viridiplantae</taxon>
        <taxon>Streptophyta</taxon>
        <taxon>Embryophyta</taxon>
        <taxon>Tracheophyta</taxon>
        <taxon>Spermatophyta</taxon>
        <taxon>Magnoliopsida</taxon>
        <taxon>Liliopsida</taxon>
        <taxon>Zingiberales</taxon>
        <taxon>Musaceae</taxon>
        <taxon>Ensete</taxon>
    </lineage>
</organism>
<sequence>MKTYALTLTPLALSLEELLPANSSNSHLYAIMIRTTLVLSTLVVALSVPFFGKFIFHLLSSQFHIFSLVKPKFISLDIISGLVMALIGSLFTMLVGLLCVFIIAIGAVSSILGTATSLAKIIDQLSA</sequence>
<name>A0A427AEU6_ENSVE</name>
<accession>A0A427AEU6</accession>
<reference evidence="1 2" key="1">
    <citation type="journal article" date="2014" name="Agronomy (Basel)">
        <title>A Draft Genome Sequence for Ensete ventricosum, the Drought-Tolerant Tree Against Hunger.</title>
        <authorList>
            <person name="Harrison J."/>
            <person name="Moore K.A."/>
            <person name="Paszkiewicz K."/>
            <person name="Jones T."/>
            <person name="Grant M."/>
            <person name="Ambacheew D."/>
            <person name="Muzemil S."/>
            <person name="Studholme D.J."/>
        </authorList>
    </citation>
    <scope>NUCLEOTIDE SEQUENCE [LARGE SCALE GENOMIC DNA]</scope>
</reference>
<gene>
    <name evidence="1" type="ORF">B296_00022385</name>
</gene>
<dbReference type="EMBL" id="AMZH03002676">
    <property type="protein sequence ID" value="RRT74785.1"/>
    <property type="molecule type" value="Genomic_DNA"/>
</dbReference>
<comment type="caution">
    <text evidence="1">The sequence shown here is derived from an EMBL/GenBank/DDBJ whole genome shotgun (WGS) entry which is preliminary data.</text>
</comment>
<protein>
    <submittedName>
        <fullName evidence="1">Uncharacterized protein</fullName>
    </submittedName>
</protein>
<dbReference type="AlphaFoldDB" id="A0A427AEU6"/>
<evidence type="ECO:0000313" key="2">
    <source>
        <dbReference type="Proteomes" id="UP000287651"/>
    </source>
</evidence>